<evidence type="ECO:0000256" key="1">
    <source>
        <dbReference type="SAM" id="MobiDB-lite"/>
    </source>
</evidence>
<comment type="caution">
    <text evidence="2">The sequence shown here is derived from an EMBL/GenBank/DDBJ whole genome shotgun (WGS) entry which is preliminary data.</text>
</comment>
<gene>
    <name evidence="2" type="ORF">KSP40_PGU022817</name>
</gene>
<feature type="compositionally biased region" description="Low complexity" evidence="1">
    <location>
        <begin position="86"/>
        <end position="97"/>
    </location>
</feature>
<organism evidence="2 3">
    <name type="scientific">Platanthera guangdongensis</name>
    <dbReference type="NCBI Taxonomy" id="2320717"/>
    <lineage>
        <taxon>Eukaryota</taxon>
        <taxon>Viridiplantae</taxon>
        <taxon>Streptophyta</taxon>
        <taxon>Embryophyta</taxon>
        <taxon>Tracheophyta</taxon>
        <taxon>Spermatophyta</taxon>
        <taxon>Magnoliopsida</taxon>
        <taxon>Liliopsida</taxon>
        <taxon>Asparagales</taxon>
        <taxon>Orchidaceae</taxon>
        <taxon>Orchidoideae</taxon>
        <taxon>Orchideae</taxon>
        <taxon>Orchidinae</taxon>
        <taxon>Platanthera</taxon>
    </lineage>
</organism>
<sequence>MELFGAFLKASGWKQSKRHQRKLIESAQTTPHNAPPIPSLPPRLSSDSGLGHPLSPHRLEQHLQKLQNRASPAQARPIPSLPTPPLSRFRPRLPLSPHNLNSLFQLTDATSRQNLRQKILLK</sequence>
<reference evidence="2 3" key="1">
    <citation type="journal article" date="2022" name="Nat. Plants">
        <title>Genomes of leafy and leafless Platanthera orchids illuminate the evolution of mycoheterotrophy.</title>
        <authorList>
            <person name="Li M.H."/>
            <person name="Liu K.W."/>
            <person name="Li Z."/>
            <person name="Lu H.C."/>
            <person name="Ye Q.L."/>
            <person name="Zhang D."/>
            <person name="Wang J.Y."/>
            <person name="Li Y.F."/>
            <person name="Zhong Z.M."/>
            <person name="Liu X."/>
            <person name="Yu X."/>
            <person name="Liu D.K."/>
            <person name="Tu X.D."/>
            <person name="Liu B."/>
            <person name="Hao Y."/>
            <person name="Liao X.Y."/>
            <person name="Jiang Y.T."/>
            <person name="Sun W.H."/>
            <person name="Chen J."/>
            <person name="Chen Y.Q."/>
            <person name="Ai Y."/>
            <person name="Zhai J.W."/>
            <person name="Wu S.S."/>
            <person name="Zhou Z."/>
            <person name="Hsiao Y.Y."/>
            <person name="Wu W.L."/>
            <person name="Chen Y.Y."/>
            <person name="Lin Y.F."/>
            <person name="Hsu J.L."/>
            <person name="Li C.Y."/>
            <person name="Wang Z.W."/>
            <person name="Zhao X."/>
            <person name="Zhong W.Y."/>
            <person name="Ma X.K."/>
            <person name="Ma L."/>
            <person name="Huang J."/>
            <person name="Chen G.Z."/>
            <person name="Huang M.Z."/>
            <person name="Huang L."/>
            <person name="Peng D.H."/>
            <person name="Luo Y.B."/>
            <person name="Zou S.Q."/>
            <person name="Chen S.P."/>
            <person name="Lan S."/>
            <person name="Tsai W.C."/>
            <person name="Van de Peer Y."/>
            <person name="Liu Z.J."/>
        </authorList>
    </citation>
    <scope>NUCLEOTIDE SEQUENCE [LARGE SCALE GENOMIC DNA]</scope>
    <source>
        <strain evidence="2">Lor288</strain>
    </source>
</reference>
<evidence type="ECO:0000313" key="2">
    <source>
        <dbReference type="EMBL" id="KAK8959044.1"/>
    </source>
</evidence>
<evidence type="ECO:0000313" key="3">
    <source>
        <dbReference type="Proteomes" id="UP001412067"/>
    </source>
</evidence>
<accession>A0ABR2M608</accession>
<feature type="region of interest" description="Disordered" evidence="1">
    <location>
        <begin position="12"/>
        <end position="98"/>
    </location>
</feature>
<protein>
    <submittedName>
        <fullName evidence="2">Uncharacterized protein</fullName>
    </submittedName>
</protein>
<proteinExistence type="predicted"/>
<name>A0ABR2M608_9ASPA</name>
<keyword evidence="3" id="KW-1185">Reference proteome</keyword>
<dbReference type="EMBL" id="JBBWWR010000012">
    <property type="protein sequence ID" value="KAK8959044.1"/>
    <property type="molecule type" value="Genomic_DNA"/>
</dbReference>
<dbReference type="Proteomes" id="UP001412067">
    <property type="component" value="Unassembled WGS sequence"/>
</dbReference>